<reference evidence="1 2" key="1">
    <citation type="submission" date="2024-10" db="EMBL/GenBank/DDBJ databases">
        <title>The Natural Products Discovery Center: Release of the First 8490 Sequenced Strains for Exploring Actinobacteria Biosynthetic Diversity.</title>
        <authorList>
            <person name="Kalkreuter E."/>
            <person name="Kautsar S.A."/>
            <person name="Yang D."/>
            <person name="Bader C.D."/>
            <person name="Teijaro C.N."/>
            <person name="Fluegel L."/>
            <person name="Davis C.M."/>
            <person name="Simpson J.R."/>
            <person name="Lauterbach L."/>
            <person name="Steele A.D."/>
            <person name="Gui C."/>
            <person name="Meng S."/>
            <person name="Li G."/>
            <person name="Viehrig K."/>
            <person name="Ye F."/>
            <person name="Su P."/>
            <person name="Kiefer A.F."/>
            <person name="Nichols A."/>
            <person name="Cepeda A.J."/>
            <person name="Yan W."/>
            <person name="Fan B."/>
            <person name="Jiang Y."/>
            <person name="Adhikari A."/>
            <person name="Zheng C.-J."/>
            <person name="Schuster L."/>
            <person name="Cowan T.M."/>
            <person name="Smanski M.J."/>
            <person name="Chevrette M.G."/>
            <person name="De Carvalho L.P.S."/>
            <person name="Shen B."/>
        </authorList>
    </citation>
    <scope>NUCLEOTIDE SEQUENCE [LARGE SCALE GENOMIC DNA]</scope>
    <source>
        <strain evidence="1 2">NPDC001867</strain>
    </source>
</reference>
<protein>
    <submittedName>
        <fullName evidence="1">Uncharacterized protein</fullName>
    </submittedName>
</protein>
<dbReference type="EMBL" id="JBIATK010000012">
    <property type="protein sequence ID" value="MFF4026938.1"/>
    <property type="molecule type" value="Genomic_DNA"/>
</dbReference>
<evidence type="ECO:0000313" key="1">
    <source>
        <dbReference type="EMBL" id="MFF4026938.1"/>
    </source>
</evidence>
<dbReference type="Proteomes" id="UP001602089">
    <property type="component" value="Unassembled WGS sequence"/>
</dbReference>
<dbReference type="RefSeq" id="WP_387131972.1">
    <property type="nucleotide sequence ID" value="NZ_JBIATK010000012.1"/>
</dbReference>
<accession>A0ABW6TLG4</accession>
<gene>
    <name evidence="1" type="ORF">ACFYY5_29220</name>
</gene>
<name>A0ABW6TLG4_9NOCA</name>
<proteinExistence type="predicted"/>
<organism evidence="1 2">
    <name type="scientific">Nocardia elegans</name>
    <dbReference type="NCBI Taxonomy" id="300029"/>
    <lineage>
        <taxon>Bacteria</taxon>
        <taxon>Bacillati</taxon>
        <taxon>Actinomycetota</taxon>
        <taxon>Actinomycetes</taxon>
        <taxon>Mycobacteriales</taxon>
        <taxon>Nocardiaceae</taxon>
        <taxon>Nocardia</taxon>
    </lineage>
</organism>
<evidence type="ECO:0000313" key="2">
    <source>
        <dbReference type="Proteomes" id="UP001602089"/>
    </source>
</evidence>
<sequence length="146" mass="16108">MSDHTRTIRYCDNCGGIDMCTCAPAPMRLAQFQSWLNWGERGLSSEAIVGKLSGAPIGHIGNHPFDPGDFRRCELLLREVPEAREHMHLLAAECPVWAALIGAWDELVTLAESEAPGVFSGRRGGRAPKTYARMQELFEEARGGVR</sequence>
<comment type="caution">
    <text evidence="1">The sequence shown here is derived from an EMBL/GenBank/DDBJ whole genome shotgun (WGS) entry which is preliminary data.</text>
</comment>
<keyword evidence="2" id="KW-1185">Reference proteome</keyword>